<dbReference type="EMBL" id="CP011125">
    <property type="protein sequence ID" value="AKF11548.1"/>
    <property type="molecule type" value="Genomic_DNA"/>
</dbReference>
<evidence type="ECO:0000313" key="2">
    <source>
        <dbReference type="Proteomes" id="UP000034883"/>
    </source>
</evidence>
<organism evidence="1 2">
    <name type="scientific">Sandaracinus amylolyticus</name>
    <dbReference type="NCBI Taxonomy" id="927083"/>
    <lineage>
        <taxon>Bacteria</taxon>
        <taxon>Pseudomonadati</taxon>
        <taxon>Myxococcota</taxon>
        <taxon>Polyangia</taxon>
        <taxon>Polyangiales</taxon>
        <taxon>Sandaracinaceae</taxon>
        <taxon>Sandaracinus</taxon>
    </lineage>
</organism>
<dbReference type="Proteomes" id="UP000034883">
    <property type="component" value="Chromosome"/>
</dbReference>
<name>A0A0F6WAG5_9BACT</name>
<sequence length="94" mass="10013">MLMIHYRVDDRDVAEVTAAVEAALAALAAAPPAGVRFEYYRVAGQGEFVGLLRLDEGVENPLPNIAAMRALQSTVAERAIGGPPMPRPLERIGA</sequence>
<accession>A0A0F6WAG5</accession>
<reference evidence="1 2" key="1">
    <citation type="submission" date="2015-03" db="EMBL/GenBank/DDBJ databases">
        <title>Genome assembly of Sandaracinus amylolyticus DSM 53668.</title>
        <authorList>
            <person name="Sharma G."/>
            <person name="Subramanian S."/>
        </authorList>
    </citation>
    <scope>NUCLEOTIDE SEQUENCE [LARGE SCALE GENOMIC DNA]</scope>
    <source>
        <strain evidence="1 2">DSM 53668</strain>
    </source>
</reference>
<proteinExistence type="predicted"/>
<dbReference type="AlphaFoldDB" id="A0A0F6WAG5"/>
<gene>
    <name evidence="1" type="ORF">DB32_008697</name>
</gene>
<keyword evidence="2" id="KW-1185">Reference proteome</keyword>
<dbReference type="KEGG" id="samy:DB32_008697"/>
<protein>
    <submittedName>
        <fullName evidence="1">Uncharacterized protein</fullName>
    </submittedName>
</protein>
<evidence type="ECO:0000313" key="1">
    <source>
        <dbReference type="EMBL" id="AKF11548.1"/>
    </source>
</evidence>